<dbReference type="InterPro" id="IPR024078">
    <property type="entry name" value="LmbE-like_dom_sf"/>
</dbReference>
<proteinExistence type="predicted"/>
<dbReference type="SUPFAM" id="SSF52317">
    <property type="entry name" value="Class I glutamine amidotransferase-like"/>
    <property type="match status" value="1"/>
</dbReference>
<keyword evidence="1" id="KW-0378">Hydrolase</keyword>
<dbReference type="Proteomes" id="UP000201838">
    <property type="component" value="Unassembled WGS sequence"/>
</dbReference>
<name>A0A238J070_9RHOB</name>
<sequence>MPLTDKDRIARDQSAPRIVVLWKALTALKSVVSFMNTGAHPDDETSAMLAALRFRDGIDISYACSTRGEGGQNDIGTETTHALGILRTVEMEAACDQLDLRMYWLSESPDDTIFDFGFSKSGKETLAKWDRARTLARFVHIIRRERPDIICPTFLDIPGQHGHHRAMTEAAHTVMDLAADPAYSDCDLPVWEVKKLYLPAWSGAGQAYDDDLPPPPATLTIKAMDEDPVTGWSFARMGQQSRVRHATQAMGRWVNRGEETDFPLHLVRSRTGGPDTGLTSGLALTLGDLSAPEATEHLANAQQNIDAAIVAFPNQSEIVKRAALALTALDRARAILGKDSEDAIGHKLDRKRSQLGTVIRIAAGVAVTGAFERNILRPSESVGIRIDRHPATVEVSPVLPAGWSLNGSTVTIDEATYPSNPYPDTYLPGEPEAPCLEVTLKTMGTHSTTRVPFETAPVIIPARSATLTPGEDVINSAAENRTIMVRLDDVGPAGADATLQAPEGWAVSQAGHVFSLEAPSDVSPGIYTLALEIDGAPARSVQRIQHHGLPPRALIRPAEVRVRVVEAKLPDVKVGYIGGGNDRVAHWLDRIGADVTDLSKHQLNDETLAQFDTLVIGIFAMKFCPGLAKAMPRIHDWTRNGGTLVTLYHRPWDNWNPEATPPHRLEIGQPSLRWRVTDEAAEVTLLEPEHSLLHMPNEISEDDWAGWHKERGLYFAKDWDPAYKPLISMHDPDEAPLDGALLVADVGKGRHVHTSLILHHQMEKLTPGAFRIMANLLARRN</sequence>
<dbReference type="InterPro" id="IPR029062">
    <property type="entry name" value="Class_I_gatase-like"/>
</dbReference>
<protein>
    <submittedName>
        <fullName evidence="1">Mycothiol S-conjugate amidase</fullName>
        <ecNumber evidence="1">3.5.1.115</ecNumber>
    </submittedName>
</protein>
<keyword evidence="2" id="KW-1185">Reference proteome</keyword>
<evidence type="ECO:0000313" key="2">
    <source>
        <dbReference type="Proteomes" id="UP000201838"/>
    </source>
</evidence>
<organism evidence="1 2">
    <name type="scientific">Boseongicola aestuarii</name>
    <dbReference type="NCBI Taxonomy" id="1470561"/>
    <lineage>
        <taxon>Bacteria</taxon>
        <taxon>Pseudomonadati</taxon>
        <taxon>Pseudomonadota</taxon>
        <taxon>Alphaproteobacteria</taxon>
        <taxon>Rhodobacterales</taxon>
        <taxon>Paracoccaceae</taxon>
        <taxon>Boseongicola</taxon>
    </lineage>
</organism>
<evidence type="ECO:0000313" key="1">
    <source>
        <dbReference type="EMBL" id="SMX23711.1"/>
    </source>
</evidence>
<dbReference type="Gene3D" id="3.40.50.10320">
    <property type="entry name" value="LmbE-like"/>
    <property type="match status" value="1"/>
</dbReference>
<dbReference type="EC" id="3.5.1.115" evidence="1"/>
<reference evidence="1 2" key="1">
    <citation type="submission" date="2017-05" db="EMBL/GenBank/DDBJ databases">
        <authorList>
            <person name="Song R."/>
            <person name="Chenine A.L."/>
            <person name="Ruprecht R.M."/>
        </authorList>
    </citation>
    <scope>NUCLEOTIDE SEQUENCE [LARGE SCALE GENOMIC DNA]</scope>
    <source>
        <strain evidence="1 2">CECT 8489</strain>
    </source>
</reference>
<dbReference type="Pfam" id="PF02585">
    <property type="entry name" value="PIG-L"/>
    <property type="match status" value="1"/>
</dbReference>
<gene>
    <name evidence="1" type="primary">mca</name>
    <name evidence="1" type="ORF">BOA8489_01822</name>
</gene>
<dbReference type="SUPFAM" id="SSF102588">
    <property type="entry name" value="LmbE-like"/>
    <property type="match status" value="1"/>
</dbReference>
<dbReference type="AlphaFoldDB" id="A0A238J070"/>
<dbReference type="InterPro" id="IPR003737">
    <property type="entry name" value="GlcNAc_PI_deacetylase-related"/>
</dbReference>
<dbReference type="EMBL" id="FXXQ01000005">
    <property type="protein sequence ID" value="SMX23711.1"/>
    <property type="molecule type" value="Genomic_DNA"/>
</dbReference>
<accession>A0A238J070</accession>
<dbReference type="OrthoDB" id="9759749at2"/>
<dbReference type="RefSeq" id="WP_093973692.1">
    <property type="nucleotide sequence ID" value="NZ_FXXQ01000005.1"/>
</dbReference>
<dbReference type="GO" id="GO:0016787">
    <property type="term" value="F:hydrolase activity"/>
    <property type="evidence" value="ECO:0007669"/>
    <property type="project" value="UniProtKB-KW"/>
</dbReference>